<dbReference type="EMBL" id="JACHJV010000001">
    <property type="protein sequence ID" value="MBB4923741.1"/>
    <property type="molecule type" value="Genomic_DNA"/>
</dbReference>
<dbReference type="Proteomes" id="UP000540506">
    <property type="component" value="Unassembled WGS sequence"/>
</dbReference>
<dbReference type="SUPFAM" id="SSF53850">
    <property type="entry name" value="Periplasmic binding protein-like II"/>
    <property type="match status" value="1"/>
</dbReference>
<sequence>MPALVAVSALTLTACGGGGGTKASDSAGKGASSTVASFTVGTKADSTGPAADVPGAKQGGTAYSIEPTGFDHLDPSQQYVNQLQAVGMLYSRQLTNYKTDPTTGKTMLVGDLATDTGTPSDGGKTWTWTLKEGLKFEDGTPITSKDVKYAVERLYADYQTFGATYFPQWLSGTDYRKAYQGPDHGDLPDSVIGTPDAQTVVFHFQSVHSDANFAAAMPDITAIEKSADTKQQYDTHPVSIGPYKIKDYQPDKSLDLVKNPNWDPKTDPLRHQYVDGWHFELNVTNPQLTQRLMGGAGTDKDAITLAQIADAGQVATIQNDPQYKSRTISQYTPYVDVFSINTARVTDPKVRLAMAKAFPSAAVLRQLGGPSAGDPAGNLVSPTVSGWQNTDPLGLKATPNGDQAAAKKILQDDNKLNYHIVLAYANTPKWQTISATVQDALNRAGFNVEIKALDATTYYTVVGKVDNGFDMYRTGWGADWPNGSTVVPPTLDGRLIGDGLSNYSHYNSAATNSAIDQVYNVADPAQAATQWMNLADKVLSNDVPAIPYAYDKFFQVYGAGLGGVAYNPVLGCIDPSSVYIK</sequence>
<organism evidence="3 4">
    <name type="scientific">Kitasatospora kifunensis</name>
    <name type="common">Streptomyces kifunensis</name>
    <dbReference type="NCBI Taxonomy" id="58351"/>
    <lineage>
        <taxon>Bacteria</taxon>
        <taxon>Bacillati</taxon>
        <taxon>Actinomycetota</taxon>
        <taxon>Actinomycetes</taxon>
        <taxon>Kitasatosporales</taxon>
        <taxon>Streptomycetaceae</taxon>
        <taxon>Kitasatospora</taxon>
    </lineage>
</organism>
<dbReference type="Pfam" id="PF00496">
    <property type="entry name" value="SBP_bac_5"/>
    <property type="match status" value="1"/>
</dbReference>
<keyword evidence="4" id="KW-1185">Reference proteome</keyword>
<dbReference type="GO" id="GO:0015833">
    <property type="term" value="P:peptide transport"/>
    <property type="evidence" value="ECO:0007669"/>
    <property type="project" value="TreeGrafter"/>
</dbReference>
<dbReference type="InterPro" id="IPR000914">
    <property type="entry name" value="SBP_5_dom"/>
</dbReference>
<dbReference type="PIRSF" id="PIRSF002741">
    <property type="entry name" value="MppA"/>
    <property type="match status" value="1"/>
</dbReference>
<dbReference type="GO" id="GO:0043190">
    <property type="term" value="C:ATP-binding cassette (ABC) transporter complex"/>
    <property type="evidence" value="ECO:0007669"/>
    <property type="project" value="InterPro"/>
</dbReference>
<dbReference type="AlphaFoldDB" id="A0A7W7R2Q3"/>
<protein>
    <submittedName>
        <fullName evidence="3">Peptide/nickel transport system substrate-binding protein</fullName>
    </submittedName>
</protein>
<feature type="domain" description="Solute-binding protein family 5" evidence="2">
    <location>
        <begin position="108"/>
        <end position="491"/>
    </location>
</feature>
<dbReference type="CDD" id="cd08506">
    <property type="entry name" value="PBP2_clavulanate_OppA2"/>
    <property type="match status" value="1"/>
</dbReference>
<dbReference type="GO" id="GO:1904680">
    <property type="term" value="F:peptide transmembrane transporter activity"/>
    <property type="evidence" value="ECO:0007669"/>
    <property type="project" value="TreeGrafter"/>
</dbReference>
<dbReference type="Gene3D" id="3.10.105.10">
    <property type="entry name" value="Dipeptide-binding Protein, Domain 3"/>
    <property type="match status" value="1"/>
</dbReference>
<dbReference type="RefSeq" id="WP_246559977.1">
    <property type="nucleotide sequence ID" value="NZ_JACHJV010000001.1"/>
</dbReference>
<evidence type="ECO:0000259" key="2">
    <source>
        <dbReference type="Pfam" id="PF00496"/>
    </source>
</evidence>
<proteinExistence type="predicted"/>
<evidence type="ECO:0000256" key="1">
    <source>
        <dbReference type="SAM" id="MobiDB-lite"/>
    </source>
</evidence>
<name>A0A7W7R2Q3_KITKI</name>
<evidence type="ECO:0000313" key="4">
    <source>
        <dbReference type="Proteomes" id="UP000540506"/>
    </source>
</evidence>
<gene>
    <name evidence="3" type="ORF">FHR34_002734</name>
</gene>
<accession>A0A7W7R2Q3</accession>
<dbReference type="PANTHER" id="PTHR30290:SF83">
    <property type="entry name" value="ABC TRANSPORTER SUBSTRATE-BINDING PROTEIN"/>
    <property type="match status" value="1"/>
</dbReference>
<dbReference type="InterPro" id="IPR030678">
    <property type="entry name" value="Peptide/Ni-bd"/>
</dbReference>
<reference evidence="3 4" key="1">
    <citation type="submission" date="2020-08" db="EMBL/GenBank/DDBJ databases">
        <title>Sequencing the genomes of 1000 actinobacteria strains.</title>
        <authorList>
            <person name="Klenk H.-P."/>
        </authorList>
    </citation>
    <scope>NUCLEOTIDE SEQUENCE [LARGE SCALE GENOMIC DNA]</scope>
    <source>
        <strain evidence="3 4">DSM 41654</strain>
    </source>
</reference>
<dbReference type="GO" id="GO:0042597">
    <property type="term" value="C:periplasmic space"/>
    <property type="evidence" value="ECO:0007669"/>
    <property type="project" value="UniProtKB-ARBA"/>
</dbReference>
<dbReference type="InterPro" id="IPR039424">
    <property type="entry name" value="SBP_5"/>
</dbReference>
<dbReference type="Gene3D" id="3.40.190.10">
    <property type="entry name" value="Periplasmic binding protein-like II"/>
    <property type="match status" value="1"/>
</dbReference>
<feature type="region of interest" description="Disordered" evidence="1">
    <location>
        <begin position="41"/>
        <end position="60"/>
    </location>
</feature>
<dbReference type="PANTHER" id="PTHR30290">
    <property type="entry name" value="PERIPLASMIC BINDING COMPONENT OF ABC TRANSPORTER"/>
    <property type="match status" value="1"/>
</dbReference>
<comment type="caution">
    <text evidence="3">The sequence shown here is derived from an EMBL/GenBank/DDBJ whole genome shotgun (WGS) entry which is preliminary data.</text>
</comment>
<evidence type="ECO:0000313" key="3">
    <source>
        <dbReference type="EMBL" id="MBB4923741.1"/>
    </source>
</evidence>